<feature type="compositionally biased region" description="Pro residues" evidence="1">
    <location>
        <begin position="13"/>
        <end position="23"/>
    </location>
</feature>
<feature type="compositionally biased region" description="Basic residues" evidence="1">
    <location>
        <begin position="86"/>
        <end position="97"/>
    </location>
</feature>
<dbReference type="EMBL" id="IACJ01127879">
    <property type="protein sequence ID" value="LAA58813.1"/>
    <property type="molecule type" value="Transcribed_RNA"/>
</dbReference>
<sequence>MRVGQRDAVEFRAPPPPLAPAHPHPLFQHPPDARAPPPEAVRGRRPRARAVRQRDRGLGSQLQLRSGSPGNGHRRAHGLSLPILGRPRRRPGRHLRREPRQASPAYDGHSAAYQQSQTGVRLSDGEEQTRDGLDCQPVRKRPPEMANIGGEAPKRPGLLVYRLRSLNGVILSETWRLLSRNPSGCGVKIVLGDELRGQKNYLMDHHGLGCFSSHSIVLVTAKPGFLTTQEVA</sequence>
<proteinExistence type="predicted"/>
<protein>
    <submittedName>
        <fullName evidence="2">Uncharacterized protein</fullName>
    </submittedName>
</protein>
<accession>A0A2D4GGC6</accession>
<name>A0A2D4GGC6_MICCO</name>
<feature type="compositionally biased region" description="Basic and acidic residues" evidence="1">
    <location>
        <begin position="123"/>
        <end position="133"/>
    </location>
</feature>
<organism evidence="2">
    <name type="scientific">Micrurus corallinus</name>
    <name type="common">Brazilian coral snake</name>
    <dbReference type="NCBI Taxonomy" id="54390"/>
    <lineage>
        <taxon>Eukaryota</taxon>
        <taxon>Metazoa</taxon>
        <taxon>Chordata</taxon>
        <taxon>Craniata</taxon>
        <taxon>Vertebrata</taxon>
        <taxon>Euteleostomi</taxon>
        <taxon>Lepidosauria</taxon>
        <taxon>Squamata</taxon>
        <taxon>Bifurcata</taxon>
        <taxon>Unidentata</taxon>
        <taxon>Episquamata</taxon>
        <taxon>Toxicofera</taxon>
        <taxon>Serpentes</taxon>
        <taxon>Colubroidea</taxon>
        <taxon>Elapidae</taxon>
        <taxon>Elapinae</taxon>
        <taxon>Micrurus</taxon>
    </lineage>
</organism>
<feature type="region of interest" description="Disordered" evidence="1">
    <location>
        <begin position="1"/>
        <end position="151"/>
    </location>
</feature>
<reference evidence="2" key="2">
    <citation type="submission" date="2017-11" db="EMBL/GenBank/DDBJ databases">
        <title>Coralsnake Venomics: Analyses of Venom Gland Transcriptomes and Proteomes of Six Brazilian Taxa.</title>
        <authorList>
            <person name="Aird S.D."/>
            <person name="Jorge da Silva N."/>
            <person name="Qiu L."/>
            <person name="Villar-Briones A."/>
            <person name="Aparecida-Saddi V."/>
            <person name="Campos-Telles M.P."/>
            <person name="Grau M."/>
            <person name="Mikheyev A.S."/>
        </authorList>
    </citation>
    <scope>NUCLEOTIDE SEQUENCE</scope>
    <source>
        <tissue evidence="2">Venom_gland</tissue>
    </source>
</reference>
<evidence type="ECO:0000256" key="1">
    <source>
        <dbReference type="SAM" id="MobiDB-lite"/>
    </source>
</evidence>
<evidence type="ECO:0000313" key="2">
    <source>
        <dbReference type="EMBL" id="LAA58813.1"/>
    </source>
</evidence>
<feature type="compositionally biased region" description="Basic and acidic residues" evidence="1">
    <location>
        <begin position="1"/>
        <end position="10"/>
    </location>
</feature>
<reference evidence="2" key="1">
    <citation type="submission" date="2017-07" db="EMBL/GenBank/DDBJ databases">
        <authorList>
            <person name="Mikheyev A."/>
            <person name="Grau M."/>
        </authorList>
    </citation>
    <scope>NUCLEOTIDE SEQUENCE</scope>
    <source>
        <tissue evidence="2">Venom_gland</tissue>
    </source>
</reference>
<dbReference type="AlphaFoldDB" id="A0A2D4GGC6"/>